<reference evidence="2 3" key="1">
    <citation type="journal article" date="2023" name="Microb. Genom.">
        <title>Mesoterricola silvestris gen. nov., sp. nov., Mesoterricola sediminis sp. nov., Geothrix oryzae sp. nov., Geothrix edaphica sp. nov., Geothrix rubra sp. nov., and Geothrix limicola sp. nov., six novel members of Acidobacteriota isolated from soils.</title>
        <authorList>
            <person name="Weisberg A.J."/>
            <person name="Pearce E."/>
            <person name="Kramer C.G."/>
            <person name="Chang J.H."/>
            <person name="Clarke C.R."/>
        </authorList>
    </citation>
    <scope>NUCLEOTIDE SEQUENCE [LARGE SCALE GENOMIC DNA]</scope>
    <source>
        <strain evidence="2 3">ID09-01A</strain>
    </source>
</reference>
<comment type="caution">
    <text evidence="2">The sequence shown here is derived from an EMBL/GenBank/DDBJ whole genome shotgun (WGS) entry which is preliminary data.</text>
</comment>
<keyword evidence="3" id="KW-1185">Reference proteome</keyword>
<organism evidence="2 3">
    <name type="scientific">Streptomyces europaeiscabiei</name>
    <dbReference type="NCBI Taxonomy" id="146819"/>
    <lineage>
        <taxon>Bacteria</taxon>
        <taxon>Bacillati</taxon>
        <taxon>Actinomycetota</taxon>
        <taxon>Actinomycetes</taxon>
        <taxon>Kitasatosporales</taxon>
        <taxon>Streptomycetaceae</taxon>
        <taxon>Streptomyces</taxon>
    </lineage>
</organism>
<gene>
    <name evidence="2" type="ORF">PV662_36855</name>
</gene>
<protein>
    <submittedName>
        <fullName evidence="2">Uncharacterized protein</fullName>
    </submittedName>
</protein>
<sequence>MTGAAGLLLAAVCIGIVGLALGLAVACWDDHTPAWAPRLLRGTAVTIGAACLLLAALPPIAQALP</sequence>
<dbReference type="EMBL" id="JARAYU010000018">
    <property type="protein sequence ID" value="MDX3705220.1"/>
    <property type="molecule type" value="Genomic_DNA"/>
</dbReference>
<evidence type="ECO:0000313" key="3">
    <source>
        <dbReference type="Proteomes" id="UP001271274"/>
    </source>
</evidence>
<feature type="transmembrane region" description="Helical" evidence="1">
    <location>
        <begin position="6"/>
        <end position="27"/>
    </location>
</feature>
<proteinExistence type="predicted"/>
<keyword evidence="1" id="KW-0472">Membrane</keyword>
<dbReference type="RefSeq" id="WP_210551043.1">
    <property type="nucleotide sequence ID" value="NZ_JARAYT010000010.1"/>
</dbReference>
<feature type="transmembrane region" description="Helical" evidence="1">
    <location>
        <begin position="39"/>
        <end position="61"/>
    </location>
</feature>
<accession>A0ABU4NQ71</accession>
<evidence type="ECO:0000313" key="2">
    <source>
        <dbReference type="EMBL" id="MDX3705220.1"/>
    </source>
</evidence>
<evidence type="ECO:0000256" key="1">
    <source>
        <dbReference type="SAM" id="Phobius"/>
    </source>
</evidence>
<dbReference type="Proteomes" id="UP001271274">
    <property type="component" value="Unassembled WGS sequence"/>
</dbReference>
<keyword evidence="1" id="KW-0812">Transmembrane</keyword>
<name>A0ABU4NQ71_9ACTN</name>
<keyword evidence="1" id="KW-1133">Transmembrane helix</keyword>